<dbReference type="PRINTS" id="PR00081">
    <property type="entry name" value="GDHRDH"/>
</dbReference>
<dbReference type="GO" id="GO:0016020">
    <property type="term" value="C:membrane"/>
    <property type="evidence" value="ECO:0007669"/>
    <property type="project" value="TreeGrafter"/>
</dbReference>
<dbReference type="SMART" id="SM00822">
    <property type="entry name" value="PKS_KR"/>
    <property type="match status" value="1"/>
</dbReference>
<organism evidence="4 5">
    <name type="scientific">Paucidesulfovibrio gracilis DSM 16080</name>
    <dbReference type="NCBI Taxonomy" id="1121449"/>
    <lineage>
        <taxon>Bacteria</taxon>
        <taxon>Pseudomonadati</taxon>
        <taxon>Thermodesulfobacteriota</taxon>
        <taxon>Desulfovibrionia</taxon>
        <taxon>Desulfovibrionales</taxon>
        <taxon>Desulfovibrionaceae</taxon>
        <taxon>Paucidesulfovibrio</taxon>
    </lineage>
</organism>
<keyword evidence="5" id="KW-1185">Reference proteome</keyword>
<dbReference type="Pfam" id="PF00106">
    <property type="entry name" value="adh_short"/>
    <property type="match status" value="1"/>
</dbReference>
<dbReference type="AlphaFoldDB" id="A0A1T4WXW4"/>
<dbReference type="InterPro" id="IPR002347">
    <property type="entry name" value="SDR_fam"/>
</dbReference>
<proteinExistence type="inferred from homology"/>
<feature type="domain" description="Ketoreductase" evidence="3">
    <location>
        <begin position="7"/>
        <end position="189"/>
    </location>
</feature>
<dbReference type="SUPFAM" id="SSF51735">
    <property type="entry name" value="NAD(P)-binding Rossmann-fold domains"/>
    <property type="match status" value="1"/>
</dbReference>
<name>A0A1T4WXW4_9BACT</name>
<dbReference type="RefSeq" id="WP_078717088.1">
    <property type="nucleotide sequence ID" value="NZ_FUYC01000005.1"/>
</dbReference>
<dbReference type="InterPro" id="IPR036291">
    <property type="entry name" value="NAD(P)-bd_dom_sf"/>
</dbReference>
<dbReference type="EMBL" id="FUYC01000005">
    <property type="protein sequence ID" value="SKA82202.1"/>
    <property type="molecule type" value="Genomic_DNA"/>
</dbReference>
<evidence type="ECO:0000313" key="4">
    <source>
        <dbReference type="EMBL" id="SKA82202.1"/>
    </source>
</evidence>
<dbReference type="STRING" id="1121449.SAMN02745704_01522"/>
<dbReference type="OrthoDB" id="335726at2"/>
<gene>
    <name evidence="4" type="ORF">SAMN02745704_01522</name>
</gene>
<evidence type="ECO:0000259" key="3">
    <source>
        <dbReference type="SMART" id="SM00822"/>
    </source>
</evidence>
<reference evidence="4 5" key="1">
    <citation type="submission" date="2017-02" db="EMBL/GenBank/DDBJ databases">
        <authorList>
            <person name="Peterson S.W."/>
        </authorList>
    </citation>
    <scope>NUCLEOTIDE SEQUENCE [LARGE SCALE GENOMIC DNA]</scope>
    <source>
        <strain evidence="4 5">DSM 16080</strain>
    </source>
</reference>
<dbReference type="InterPro" id="IPR057326">
    <property type="entry name" value="KR_dom"/>
</dbReference>
<evidence type="ECO:0000256" key="1">
    <source>
        <dbReference type="ARBA" id="ARBA00006484"/>
    </source>
</evidence>
<protein>
    <submittedName>
        <fullName evidence="4">NAD(P)-dependent dehydrogenase, short-chain alcohol dehydrogenase family</fullName>
    </submittedName>
</protein>
<keyword evidence="2" id="KW-0560">Oxidoreductase</keyword>
<accession>A0A1T4WXW4</accession>
<comment type="similarity">
    <text evidence="1">Belongs to the short-chain dehydrogenases/reductases (SDR) family.</text>
</comment>
<dbReference type="PANTHER" id="PTHR44196:SF1">
    <property type="entry name" value="DEHYDROGENASE_REDUCTASE SDR FAMILY MEMBER 7B"/>
    <property type="match status" value="1"/>
</dbReference>
<evidence type="ECO:0000313" key="5">
    <source>
        <dbReference type="Proteomes" id="UP000190027"/>
    </source>
</evidence>
<evidence type="ECO:0000256" key="2">
    <source>
        <dbReference type="ARBA" id="ARBA00023002"/>
    </source>
</evidence>
<sequence>MSLLRNKTLIVTGASRGIGKALAVELAGRGVRLLLSARSEKRLREVVEPCAEQGGAVQGVAGNVAHAEVVERLMLRAGDEEQFAGFIHAAGVLAPGPSAWELPEPVFCEVMDASVKGAYQLARFCYPLLLRKGGGLAVFFGSGAAEKALPGTAAYCAAKAAEEHYMRQLAVETDQVTALVYRPGIVETRMQRQAREAEGGQAERVRSTFGPWKAKGLLATPEASASKLADLLEHPWPELHGRTFDYREL</sequence>
<dbReference type="Proteomes" id="UP000190027">
    <property type="component" value="Unassembled WGS sequence"/>
</dbReference>
<dbReference type="PANTHER" id="PTHR44196">
    <property type="entry name" value="DEHYDROGENASE/REDUCTASE SDR FAMILY MEMBER 7B"/>
    <property type="match status" value="1"/>
</dbReference>
<dbReference type="Gene3D" id="3.40.50.720">
    <property type="entry name" value="NAD(P)-binding Rossmann-like Domain"/>
    <property type="match status" value="1"/>
</dbReference>
<dbReference type="GO" id="GO:0016491">
    <property type="term" value="F:oxidoreductase activity"/>
    <property type="evidence" value="ECO:0007669"/>
    <property type="project" value="UniProtKB-KW"/>
</dbReference>